<dbReference type="AlphaFoldDB" id="A0A117NGI7"/>
<organism evidence="1">
    <name type="scientific">Picea glauca</name>
    <name type="common">White spruce</name>
    <name type="synonym">Pinus glauca</name>
    <dbReference type="NCBI Taxonomy" id="3330"/>
    <lineage>
        <taxon>Eukaryota</taxon>
        <taxon>Viridiplantae</taxon>
        <taxon>Streptophyta</taxon>
        <taxon>Embryophyta</taxon>
        <taxon>Tracheophyta</taxon>
        <taxon>Spermatophyta</taxon>
        <taxon>Pinopsida</taxon>
        <taxon>Pinidae</taxon>
        <taxon>Conifers I</taxon>
        <taxon>Pinales</taxon>
        <taxon>Pinaceae</taxon>
        <taxon>Picea</taxon>
    </lineage>
</organism>
<gene>
    <name evidence="1" type="ORF">ABT39_MTgene6323</name>
</gene>
<comment type="caution">
    <text evidence="1">The sequence shown here is derived from an EMBL/GenBank/DDBJ whole genome shotgun (WGS) entry which is preliminary data.</text>
</comment>
<evidence type="ECO:0000313" key="1">
    <source>
        <dbReference type="EMBL" id="KUM46868.1"/>
    </source>
</evidence>
<accession>A0A117NGI7</accession>
<name>A0A117NGI7_PICGL</name>
<protein>
    <submittedName>
        <fullName evidence="1">Uncharacterized protein</fullName>
    </submittedName>
</protein>
<dbReference type="EMBL" id="LKAM01000009">
    <property type="protein sequence ID" value="KUM46868.1"/>
    <property type="molecule type" value="Genomic_DNA"/>
</dbReference>
<sequence length="62" mass="6833">MHLPSGEVPSSAIIMQAVAISLFVPRYRLAAAHYCCAMLCRALSALCHPCHTVLWRLCSFSQ</sequence>
<reference evidence="1" key="1">
    <citation type="journal article" date="2015" name="Genome Biol. Evol.">
        <title>Organellar Genomes of White Spruce (Picea glauca): Assembly and Annotation.</title>
        <authorList>
            <person name="Jackman S.D."/>
            <person name="Warren R.L."/>
            <person name="Gibb E.A."/>
            <person name="Vandervalk B.P."/>
            <person name="Mohamadi H."/>
            <person name="Chu J."/>
            <person name="Raymond A."/>
            <person name="Pleasance S."/>
            <person name="Coope R."/>
            <person name="Wildung M.R."/>
            <person name="Ritland C.E."/>
            <person name="Bousquet J."/>
            <person name="Jones S.J."/>
            <person name="Bohlmann J."/>
            <person name="Birol I."/>
        </authorList>
    </citation>
    <scope>NUCLEOTIDE SEQUENCE [LARGE SCALE GENOMIC DNA]</scope>
    <source>
        <tissue evidence="1">Flushing bud</tissue>
    </source>
</reference>
<proteinExistence type="predicted"/>
<keyword evidence="1" id="KW-0496">Mitochondrion</keyword>
<geneLocation type="mitochondrion" evidence="1"/>